<gene>
    <name evidence="3" type="ORF">SAMN06265795_103123</name>
</gene>
<evidence type="ECO:0000313" key="4">
    <source>
        <dbReference type="Proteomes" id="UP000198284"/>
    </source>
</evidence>
<accession>A0A239F3E9</accession>
<dbReference type="PRINTS" id="PR00111">
    <property type="entry name" value="ABHYDROLASE"/>
</dbReference>
<feature type="domain" description="AB hydrolase-1" evidence="2">
    <location>
        <begin position="78"/>
        <end position="315"/>
    </location>
</feature>
<dbReference type="PANTHER" id="PTHR43689:SF8">
    <property type="entry name" value="ALPHA_BETA-HYDROLASES SUPERFAMILY PROTEIN"/>
    <property type="match status" value="1"/>
</dbReference>
<dbReference type="EMBL" id="FZOT01000003">
    <property type="protein sequence ID" value="SNS50634.1"/>
    <property type="molecule type" value="Genomic_DNA"/>
</dbReference>
<reference evidence="3 4" key="1">
    <citation type="submission" date="2017-06" db="EMBL/GenBank/DDBJ databases">
        <authorList>
            <person name="Kim H.J."/>
            <person name="Triplett B.A."/>
        </authorList>
    </citation>
    <scope>NUCLEOTIDE SEQUENCE [LARGE SCALE GENOMIC DNA]</scope>
    <source>
        <strain evidence="3 4">U15</strain>
    </source>
</reference>
<sequence length="355" mass="37803">MTSSTRQLDQAAPDEARAPALRGKSMPVIAGLLATLAASAAFVRYKTNQVEKQNPPAGKFVEVNGVRLHYVERGEGQALVLLHGNGTSSQEVDSSGLIDVASASHRVLAFDRPGYGYSERPGRMKWNAEAQADLLHEALQRLGVEKPIIVAHSWATMVAIAFALRHPGAARSLVLLSGYYYPTPRMDVAAFSPTALPVVGDAMRHTVSPLIGRAMWPAFLAKLFAPTAAPQRFLSEYPVWMSLRPGQLRATTEEIAMMIPSAAELSARYGELKLPVVIMAGKSDLHVLPRLHSERLHAAIPHSKLVLVSGVGHMVTHSALPEVMQAIRTADGDSHAMASQGVPAAPASAGSAAAG</sequence>
<dbReference type="GO" id="GO:0003824">
    <property type="term" value="F:catalytic activity"/>
    <property type="evidence" value="ECO:0007669"/>
    <property type="project" value="InterPro"/>
</dbReference>
<proteinExistence type="predicted"/>
<keyword evidence="4" id="KW-1185">Reference proteome</keyword>
<dbReference type="InterPro" id="IPR000639">
    <property type="entry name" value="Epox_hydrolase-like"/>
</dbReference>
<dbReference type="Proteomes" id="UP000198284">
    <property type="component" value="Unassembled WGS sequence"/>
</dbReference>
<dbReference type="InterPro" id="IPR000073">
    <property type="entry name" value="AB_hydrolase_1"/>
</dbReference>
<feature type="region of interest" description="Disordered" evidence="1">
    <location>
        <begin position="334"/>
        <end position="355"/>
    </location>
</feature>
<protein>
    <submittedName>
        <fullName evidence="3">Pimeloyl-ACP methyl ester carboxylesterase</fullName>
    </submittedName>
</protein>
<name>A0A239F3E9_9BURK</name>
<evidence type="ECO:0000256" key="1">
    <source>
        <dbReference type="SAM" id="MobiDB-lite"/>
    </source>
</evidence>
<dbReference type="Gene3D" id="3.40.50.1820">
    <property type="entry name" value="alpha/beta hydrolase"/>
    <property type="match status" value="1"/>
</dbReference>
<dbReference type="InterPro" id="IPR029058">
    <property type="entry name" value="AB_hydrolase_fold"/>
</dbReference>
<dbReference type="PRINTS" id="PR00412">
    <property type="entry name" value="EPOXHYDRLASE"/>
</dbReference>
<dbReference type="SUPFAM" id="SSF53474">
    <property type="entry name" value="alpha/beta-Hydrolases"/>
    <property type="match status" value="1"/>
</dbReference>
<evidence type="ECO:0000259" key="2">
    <source>
        <dbReference type="Pfam" id="PF00561"/>
    </source>
</evidence>
<dbReference type="PANTHER" id="PTHR43689">
    <property type="entry name" value="HYDROLASE"/>
    <property type="match status" value="1"/>
</dbReference>
<dbReference type="Pfam" id="PF00561">
    <property type="entry name" value="Abhydrolase_1"/>
    <property type="match status" value="1"/>
</dbReference>
<feature type="compositionally biased region" description="Low complexity" evidence="1">
    <location>
        <begin position="343"/>
        <end position="355"/>
    </location>
</feature>
<evidence type="ECO:0000313" key="3">
    <source>
        <dbReference type="EMBL" id="SNS50634.1"/>
    </source>
</evidence>
<dbReference type="AlphaFoldDB" id="A0A239F3E9"/>
<organism evidence="3 4">
    <name type="scientific">Noviherbaspirillum humi</name>
    <dbReference type="NCBI Taxonomy" id="1688639"/>
    <lineage>
        <taxon>Bacteria</taxon>
        <taxon>Pseudomonadati</taxon>
        <taxon>Pseudomonadota</taxon>
        <taxon>Betaproteobacteria</taxon>
        <taxon>Burkholderiales</taxon>
        <taxon>Oxalobacteraceae</taxon>
        <taxon>Noviherbaspirillum</taxon>
    </lineage>
</organism>